<protein>
    <submittedName>
        <fullName evidence="2">Uncharacterized protein</fullName>
    </submittedName>
</protein>
<organism evidence="2 3">
    <name type="scientific">Planoprotostelium fungivorum</name>
    <dbReference type="NCBI Taxonomy" id="1890364"/>
    <lineage>
        <taxon>Eukaryota</taxon>
        <taxon>Amoebozoa</taxon>
        <taxon>Evosea</taxon>
        <taxon>Variosea</taxon>
        <taxon>Cavosteliida</taxon>
        <taxon>Cavosteliaceae</taxon>
        <taxon>Planoprotostelium</taxon>
    </lineage>
</organism>
<keyword evidence="3" id="KW-1185">Reference proteome</keyword>
<comment type="caution">
    <text evidence="2">The sequence shown here is derived from an EMBL/GenBank/DDBJ whole genome shotgun (WGS) entry which is preliminary data.</text>
</comment>
<evidence type="ECO:0000313" key="2">
    <source>
        <dbReference type="EMBL" id="PRP85136.1"/>
    </source>
</evidence>
<dbReference type="AlphaFoldDB" id="A0A2P6NME9"/>
<dbReference type="Proteomes" id="UP000241769">
    <property type="component" value="Unassembled WGS sequence"/>
</dbReference>
<feature type="region of interest" description="Disordered" evidence="1">
    <location>
        <begin position="1"/>
        <end position="30"/>
    </location>
</feature>
<gene>
    <name evidence="2" type="ORF">PROFUN_07207</name>
</gene>
<dbReference type="EMBL" id="MDYQ01000050">
    <property type="protein sequence ID" value="PRP85136.1"/>
    <property type="molecule type" value="Genomic_DNA"/>
</dbReference>
<name>A0A2P6NME9_9EUKA</name>
<reference evidence="2 3" key="1">
    <citation type="journal article" date="2018" name="Genome Biol. Evol.">
        <title>Multiple Roots of Fruiting Body Formation in Amoebozoa.</title>
        <authorList>
            <person name="Hillmann F."/>
            <person name="Forbes G."/>
            <person name="Novohradska S."/>
            <person name="Ferling I."/>
            <person name="Riege K."/>
            <person name="Groth M."/>
            <person name="Westermann M."/>
            <person name="Marz M."/>
            <person name="Spaller T."/>
            <person name="Winckler T."/>
            <person name="Schaap P."/>
            <person name="Glockner G."/>
        </authorList>
    </citation>
    <scope>NUCLEOTIDE SEQUENCE [LARGE SCALE GENOMIC DNA]</scope>
    <source>
        <strain evidence="2 3">Jena</strain>
    </source>
</reference>
<proteinExistence type="predicted"/>
<dbReference type="InParanoid" id="A0A2P6NME9"/>
<evidence type="ECO:0000313" key="3">
    <source>
        <dbReference type="Proteomes" id="UP000241769"/>
    </source>
</evidence>
<sequence length="57" mass="6520">MMPQVPDRSFHKDNEQEEEDETVPHWTPSLMSHGRMQSSFSLICEVVPAKSGFNTLT</sequence>
<evidence type="ECO:0000256" key="1">
    <source>
        <dbReference type="SAM" id="MobiDB-lite"/>
    </source>
</evidence>
<accession>A0A2P6NME9</accession>